<feature type="transmembrane region" description="Helical" evidence="1">
    <location>
        <begin position="7"/>
        <end position="29"/>
    </location>
</feature>
<protein>
    <submittedName>
        <fullName evidence="2">Uncharacterized protein</fullName>
    </submittedName>
</protein>
<evidence type="ECO:0000256" key="1">
    <source>
        <dbReference type="SAM" id="Phobius"/>
    </source>
</evidence>
<sequence length="73" mass="7926">MRFIVLLLSMGTVVLFGYALAGLGGYFFARGRPDYIFFGLAGGILSSAAALLLWKKYLVTLENESGKDDMKNG</sequence>
<keyword evidence="1" id="KW-0472">Membrane</keyword>
<dbReference type="EMBL" id="VSSQ01000438">
    <property type="protein sequence ID" value="MPL94699.1"/>
    <property type="molecule type" value="Genomic_DNA"/>
</dbReference>
<reference evidence="2" key="1">
    <citation type="submission" date="2019-08" db="EMBL/GenBank/DDBJ databases">
        <authorList>
            <person name="Kucharzyk K."/>
            <person name="Murdoch R.W."/>
            <person name="Higgins S."/>
            <person name="Loffler F."/>
        </authorList>
    </citation>
    <scope>NUCLEOTIDE SEQUENCE</scope>
</reference>
<dbReference type="AlphaFoldDB" id="A0A644VTH7"/>
<feature type="transmembrane region" description="Helical" evidence="1">
    <location>
        <begin position="35"/>
        <end position="54"/>
    </location>
</feature>
<keyword evidence="1" id="KW-0812">Transmembrane</keyword>
<proteinExistence type="predicted"/>
<organism evidence="2">
    <name type="scientific">bioreactor metagenome</name>
    <dbReference type="NCBI Taxonomy" id="1076179"/>
    <lineage>
        <taxon>unclassified sequences</taxon>
        <taxon>metagenomes</taxon>
        <taxon>ecological metagenomes</taxon>
    </lineage>
</organism>
<accession>A0A644VTH7</accession>
<comment type="caution">
    <text evidence="2">The sequence shown here is derived from an EMBL/GenBank/DDBJ whole genome shotgun (WGS) entry which is preliminary data.</text>
</comment>
<keyword evidence="1" id="KW-1133">Transmembrane helix</keyword>
<evidence type="ECO:0000313" key="2">
    <source>
        <dbReference type="EMBL" id="MPL94699.1"/>
    </source>
</evidence>
<name>A0A644VTH7_9ZZZZ</name>
<gene>
    <name evidence="2" type="ORF">SDC9_40854</name>
</gene>